<dbReference type="Pfam" id="PF06280">
    <property type="entry name" value="fn3_5"/>
    <property type="match status" value="1"/>
</dbReference>
<dbReference type="EMBL" id="PJEX01000282">
    <property type="protein sequence ID" value="TKW51780.1"/>
    <property type="molecule type" value="Genomic_DNA"/>
</dbReference>
<feature type="active site" description="Charge relay system" evidence="6 7">
    <location>
        <position position="560"/>
    </location>
</feature>
<dbReference type="PROSITE" id="PS51892">
    <property type="entry name" value="SUBTILASE"/>
    <property type="match status" value="1"/>
</dbReference>
<evidence type="ECO:0000256" key="2">
    <source>
        <dbReference type="ARBA" id="ARBA00022670"/>
    </source>
</evidence>
<feature type="chain" id="PRO_5020223758" evidence="8">
    <location>
        <begin position="21"/>
        <end position="985"/>
    </location>
</feature>
<dbReference type="GO" id="GO:0006508">
    <property type="term" value="P:proteolysis"/>
    <property type="evidence" value="ECO:0007669"/>
    <property type="project" value="UniProtKB-KW"/>
</dbReference>
<dbReference type="PANTHER" id="PTHR43806">
    <property type="entry name" value="PEPTIDASE S8"/>
    <property type="match status" value="1"/>
</dbReference>
<proteinExistence type="inferred from homology"/>
<evidence type="ECO:0000256" key="6">
    <source>
        <dbReference type="PIRSR" id="PIRSR615500-1"/>
    </source>
</evidence>
<reference evidence="11 12" key="1">
    <citation type="journal article" date="2019" name="PLoS ONE">
        <title>Comparative genome analysis indicates high evolutionary potential of pathogenicity genes in Colletotrichum tanaceti.</title>
        <authorList>
            <person name="Lelwala R.V."/>
            <person name="Korhonen P.K."/>
            <person name="Young N.D."/>
            <person name="Scott J.B."/>
            <person name="Ades P.A."/>
            <person name="Gasser R.B."/>
            <person name="Taylor P.W.J."/>
        </authorList>
    </citation>
    <scope>NUCLEOTIDE SEQUENCE [LARGE SCALE GENOMIC DNA]</scope>
    <source>
        <strain evidence="11">BRIP57314</strain>
    </source>
</reference>
<comment type="caution">
    <text evidence="11">The sequence shown here is derived from an EMBL/GenBank/DDBJ whole genome shotgun (WGS) entry which is preliminary data.</text>
</comment>
<feature type="domain" description="C5a peptidase/Subtilisin-like protease SBT2-like Fn3-like" evidence="10">
    <location>
        <begin position="634"/>
        <end position="748"/>
    </location>
</feature>
<evidence type="ECO:0000256" key="5">
    <source>
        <dbReference type="ARBA" id="ARBA00022825"/>
    </source>
</evidence>
<dbReference type="CDD" id="cd07489">
    <property type="entry name" value="Peptidases_S8_5"/>
    <property type="match status" value="1"/>
</dbReference>
<accession>A0A4U6X8C5</accession>
<comment type="similarity">
    <text evidence="1 7">Belongs to the peptidase S8 family.</text>
</comment>
<dbReference type="AlphaFoldDB" id="A0A4U6X8C5"/>
<name>A0A4U6X8C5_9PEZI</name>
<evidence type="ECO:0000256" key="4">
    <source>
        <dbReference type="ARBA" id="ARBA00022801"/>
    </source>
</evidence>
<feature type="active site" description="Charge relay system" evidence="6 7">
    <location>
        <position position="238"/>
    </location>
</feature>
<evidence type="ECO:0000259" key="9">
    <source>
        <dbReference type="Pfam" id="PF00082"/>
    </source>
</evidence>
<keyword evidence="3 8" id="KW-0732">Signal</keyword>
<dbReference type="PROSITE" id="PS00136">
    <property type="entry name" value="SUBTILASE_ASP"/>
    <property type="match status" value="1"/>
</dbReference>
<feature type="signal peptide" evidence="8">
    <location>
        <begin position="1"/>
        <end position="20"/>
    </location>
</feature>
<dbReference type="Gene3D" id="2.60.40.1710">
    <property type="entry name" value="Subtilisin-like superfamily"/>
    <property type="match status" value="1"/>
</dbReference>
<dbReference type="InterPro" id="IPR010435">
    <property type="entry name" value="C5a/SBT2-like_Fn3"/>
</dbReference>
<dbReference type="InterPro" id="IPR023827">
    <property type="entry name" value="Peptidase_S8_Asp-AS"/>
</dbReference>
<organism evidence="11 12">
    <name type="scientific">Colletotrichum tanaceti</name>
    <dbReference type="NCBI Taxonomy" id="1306861"/>
    <lineage>
        <taxon>Eukaryota</taxon>
        <taxon>Fungi</taxon>
        <taxon>Dikarya</taxon>
        <taxon>Ascomycota</taxon>
        <taxon>Pezizomycotina</taxon>
        <taxon>Sordariomycetes</taxon>
        <taxon>Hypocreomycetidae</taxon>
        <taxon>Glomerellales</taxon>
        <taxon>Glomerellaceae</taxon>
        <taxon>Colletotrichum</taxon>
        <taxon>Colletotrichum destructivum species complex</taxon>
    </lineage>
</organism>
<dbReference type="PANTHER" id="PTHR43806:SF66">
    <property type="entry name" value="SERIN ENDOPEPTIDASE"/>
    <property type="match status" value="1"/>
</dbReference>
<evidence type="ECO:0000259" key="10">
    <source>
        <dbReference type="Pfam" id="PF06280"/>
    </source>
</evidence>
<evidence type="ECO:0000256" key="8">
    <source>
        <dbReference type="SAM" id="SignalP"/>
    </source>
</evidence>
<evidence type="ECO:0000256" key="3">
    <source>
        <dbReference type="ARBA" id="ARBA00022729"/>
    </source>
</evidence>
<dbReference type="GO" id="GO:0004252">
    <property type="term" value="F:serine-type endopeptidase activity"/>
    <property type="evidence" value="ECO:0007669"/>
    <property type="project" value="UniProtKB-UniRule"/>
</dbReference>
<keyword evidence="5 7" id="KW-0720">Serine protease</keyword>
<dbReference type="InterPro" id="IPR050131">
    <property type="entry name" value="Peptidase_S8_subtilisin-like"/>
</dbReference>
<evidence type="ECO:0000313" key="11">
    <source>
        <dbReference type="EMBL" id="TKW51780.1"/>
    </source>
</evidence>
<keyword evidence="2 7" id="KW-0645">Protease</keyword>
<dbReference type="InterPro" id="IPR000209">
    <property type="entry name" value="Peptidase_S8/S53_dom"/>
</dbReference>
<dbReference type="SUPFAM" id="SSF52743">
    <property type="entry name" value="Subtilisin-like"/>
    <property type="match status" value="1"/>
</dbReference>
<sequence length="985" mass="104915">MRIDPRALAVAASLTTPVLAVTRPGAVVKASPASVRFIIELESNESINGRGLDEDAHSAFHRRAEDLLDYSVRHEFKNPEYFYGLSINAKADTNVDNLLALPQVKRVWPNRYYDRPIPVGSGRPIIESPKSSEPVGVLHPIQLRDTAQVVTINGTSDVMSSLRMTGADQVHALGLTGKGIKIGFLDTGVDWRHPALGGGFGEGFKVAGGYDLVGDDFEGWNDPVPDDDPLTTCLDGGHGTHVAGIIAARDPVGVGFGIVGVAPDASLYAYRVLGCTGGVTDDVLMQGFEKAASDSVDLISMSIGETAIWETGSPYTTLLAKIQSQGIGIIIAAGNEGSSGLYVSSAPAHDPSAISVGSVSDLHFATAYNAAGSDGSVIEYGRVVPLSPSKHFHVFVADDENGECVDEAWAKAMADFVTDKESVAALVTASSSCFYDMVDGRGSSSGFKTVWAWFPDADDMSIDQPGSYGDIDTVKVKKTEADKILAGLADQGNNFTLSFEDQTVHHIDQPTGGTTSWFSTFGPTMEMSLKPQVSAPGGTILSTWVTSMNGWGYAVISGTSMATPHLAGCYALLKQKFPDLTPQEIARRLQSSAEPLKQYNGDGILTTTAQQGSGLVNVLRAITSDTVFSATQFNLRDTAGSVERNFTIENLSSVPKTYTLGHEPAAQVDALPEAKSSDVNEMFYWKLNFKAIYASVSFSAESITVPAGGRATVEFTVTPPVLHSALLPTYSGFITVADGEDGFSIPYLGIPYSRRDVSNIYVGDVQNLDAALQPPSGNIPALPFVSSSDTGVRVGEKAVFTFPARAVAENETRGLDNDPVITVFIDQPSAYVRLDAVPVDLASNAAYNFTPSSFGYLRGAEPNATTSFTNTTAANPPLNLDALDHVAGVKSYGLVGSMYGGDKPRGLTSINFRGYSVYSIDWTWGVVELANGTIYQLPNADYRVLVRALRWGGDLNNANDYDSWLSPVIVVNITDPGMPNPWLSI</sequence>
<dbReference type="STRING" id="1306861.A0A4U6X8C5"/>
<dbReference type="Proteomes" id="UP000310108">
    <property type="component" value="Unassembled WGS sequence"/>
</dbReference>
<dbReference type="InterPro" id="IPR015500">
    <property type="entry name" value="Peptidase_S8_subtilisin-rel"/>
</dbReference>
<evidence type="ECO:0000313" key="12">
    <source>
        <dbReference type="Proteomes" id="UP000310108"/>
    </source>
</evidence>
<dbReference type="GO" id="GO:0016020">
    <property type="term" value="C:membrane"/>
    <property type="evidence" value="ECO:0007669"/>
    <property type="project" value="InterPro"/>
</dbReference>
<dbReference type="InterPro" id="IPR034187">
    <property type="entry name" value="Peptidases_S8_5"/>
</dbReference>
<evidence type="ECO:0000256" key="7">
    <source>
        <dbReference type="PROSITE-ProRule" id="PRU01240"/>
    </source>
</evidence>
<dbReference type="Gene3D" id="3.40.50.200">
    <property type="entry name" value="Peptidase S8/S53 domain"/>
    <property type="match status" value="2"/>
</dbReference>
<feature type="domain" description="Peptidase S8/S53" evidence="9">
    <location>
        <begin position="177"/>
        <end position="598"/>
    </location>
</feature>
<gene>
    <name evidence="11" type="primary">vpr</name>
    <name evidence="11" type="ORF">CTA1_2633</name>
</gene>
<dbReference type="InterPro" id="IPR022398">
    <property type="entry name" value="Peptidase_S8_His-AS"/>
</dbReference>
<dbReference type="Pfam" id="PF00082">
    <property type="entry name" value="Peptidase_S8"/>
    <property type="match status" value="1"/>
</dbReference>
<keyword evidence="12" id="KW-1185">Reference proteome</keyword>
<feature type="active site" description="Charge relay system" evidence="6 7">
    <location>
        <position position="186"/>
    </location>
</feature>
<dbReference type="PROSITE" id="PS00137">
    <property type="entry name" value="SUBTILASE_HIS"/>
    <property type="match status" value="1"/>
</dbReference>
<protein>
    <submittedName>
        <fullName evidence="11">Minor extracellular protease vpr</fullName>
    </submittedName>
</protein>
<dbReference type="InterPro" id="IPR036852">
    <property type="entry name" value="Peptidase_S8/S53_dom_sf"/>
</dbReference>
<dbReference type="PRINTS" id="PR00723">
    <property type="entry name" value="SUBTILISIN"/>
</dbReference>
<keyword evidence="4 7" id="KW-0378">Hydrolase</keyword>
<evidence type="ECO:0000256" key="1">
    <source>
        <dbReference type="ARBA" id="ARBA00011073"/>
    </source>
</evidence>